<feature type="non-terminal residue" evidence="2">
    <location>
        <position position="1"/>
    </location>
</feature>
<reference evidence="2" key="1">
    <citation type="submission" date="2021-02" db="EMBL/GenBank/DDBJ databases">
        <authorList>
            <person name="Nowell W R."/>
        </authorList>
    </citation>
    <scope>NUCLEOTIDE SEQUENCE</scope>
</reference>
<feature type="region of interest" description="Disordered" evidence="1">
    <location>
        <begin position="133"/>
        <end position="161"/>
    </location>
</feature>
<evidence type="ECO:0000313" key="2">
    <source>
        <dbReference type="EMBL" id="CAF1411003.1"/>
    </source>
</evidence>
<dbReference type="EMBL" id="CAJNOR010003410">
    <property type="protein sequence ID" value="CAF1411003.1"/>
    <property type="molecule type" value="Genomic_DNA"/>
</dbReference>
<keyword evidence="3" id="KW-1185">Reference proteome</keyword>
<accession>A0A815LT95</accession>
<dbReference type="AlphaFoldDB" id="A0A815LT95"/>
<proteinExistence type="predicted"/>
<feature type="region of interest" description="Disordered" evidence="1">
    <location>
        <begin position="1"/>
        <end position="50"/>
    </location>
</feature>
<evidence type="ECO:0000313" key="3">
    <source>
        <dbReference type="Proteomes" id="UP000663828"/>
    </source>
</evidence>
<feature type="compositionally biased region" description="Polar residues" evidence="1">
    <location>
        <begin position="12"/>
        <end position="42"/>
    </location>
</feature>
<sequence>EQNLPTKRVDLPSTSFSSQKPDFNQTHTQSTEEPIVNENSSVPPVAGSVDTNTAVKSASHNVTYTEIIHSESLDGEQSRRFMTESYDEQPSALDDNETTSRKIITKSEFSNHPSLGEKIMEQSVQVITVKVRNETITTTNSSPTSDKSSLPHDTHPTNTTL</sequence>
<name>A0A815LT95_ADIRI</name>
<gene>
    <name evidence="2" type="ORF">XAT740_LOCUS34673</name>
</gene>
<comment type="caution">
    <text evidence="2">The sequence shown here is derived from an EMBL/GenBank/DDBJ whole genome shotgun (WGS) entry which is preliminary data.</text>
</comment>
<dbReference type="Proteomes" id="UP000663828">
    <property type="component" value="Unassembled WGS sequence"/>
</dbReference>
<organism evidence="2 3">
    <name type="scientific">Adineta ricciae</name>
    <name type="common">Rotifer</name>
    <dbReference type="NCBI Taxonomy" id="249248"/>
    <lineage>
        <taxon>Eukaryota</taxon>
        <taxon>Metazoa</taxon>
        <taxon>Spiralia</taxon>
        <taxon>Gnathifera</taxon>
        <taxon>Rotifera</taxon>
        <taxon>Eurotatoria</taxon>
        <taxon>Bdelloidea</taxon>
        <taxon>Adinetida</taxon>
        <taxon>Adinetidae</taxon>
        <taxon>Adineta</taxon>
    </lineage>
</organism>
<protein>
    <submittedName>
        <fullName evidence="2">Uncharacterized protein</fullName>
    </submittedName>
</protein>
<evidence type="ECO:0000256" key="1">
    <source>
        <dbReference type="SAM" id="MobiDB-lite"/>
    </source>
</evidence>
<feature type="compositionally biased region" description="Polar residues" evidence="1">
    <location>
        <begin position="134"/>
        <end position="148"/>
    </location>
</feature>